<dbReference type="InterPro" id="IPR004117">
    <property type="entry name" value="7tm6_olfct_rcpt"/>
</dbReference>
<evidence type="ECO:0000256" key="2">
    <source>
        <dbReference type="ARBA" id="ARBA00022475"/>
    </source>
</evidence>
<keyword evidence="4 10" id="KW-0812">Transmembrane</keyword>
<keyword evidence="5" id="KW-0552">Olfaction</keyword>
<evidence type="ECO:0000256" key="5">
    <source>
        <dbReference type="ARBA" id="ARBA00022725"/>
    </source>
</evidence>
<dbReference type="PANTHER" id="PTHR21137">
    <property type="entry name" value="ODORANT RECEPTOR"/>
    <property type="match status" value="1"/>
</dbReference>
<comment type="subcellular location">
    <subcellularLocation>
        <location evidence="1">Cell membrane</location>
        <topology evidence="1">Multi-pass membrane protein</topology>
    </subcellularLocation>
</comment>
<proteinExistence type="evidence at transcript level"/>
<evidence type="ECO:0000256" key="10">
    <source>
        <dbReference type="SAM" id="Phobius"/>
    </source>
</evidence>
<evidence type="ECO:0000313" key="11">
    <source>
        <dbReference type="EMBL" id="AXY83406.1"/>
    </source>
</evidence>
<evidence type="ECO:0000256" key="9">
    <source>
        <dbReference type="ARBA" id="ARBA00023224"/>
    </source>
</evidence>
<dbReference type="EMBL" id="MF625579">
    <property type="protein sequence ID" value="AXY83406.1"/>
    <property type="molecule type" value="mRNA"/>
</dbReference>
<name>A0A3Q8HD86_9NEOP</name>
<evidence type="ECO:0000256" key="1">
    <source>
        <dbReference type="ARBA" id="ARBA00004651"/>
    </source>
</evidence>
<dbReference type="AlphaFoldDB" id="A0A3Q8HD86"/>
<evidence type="ECO:0000256" key="3">
    <source>
        <dbReference type="ARBA" id="ARBA00022606"/>
    </source>
</evidence>
<keyword evidence="7 10" id="KW-0472">Membrane</keyword>
<feature type="transmembrane region" description="Helical" evidence="10">
    <location>
        <begin position="20"/>
        <end position="50"/>
    </location>
</feature>
<keyword evidence="3" id="KW-0716">Sensory transduction</keyword>
<protein>
    <submittedName>
        <fullName evidence="11">Putative odorant receptor 57</fullName>
    </submittedName>
</protein>
<dbReference type="Pfam" id="PF02949">
    <property type="entry name" value="7tm_6"/>
    <property type="match status" value="1"/>
</dbReference>
<dbReference type="GO" id="GO:0007165">
    <property type="term" value="P:signal transduction"/>
    <property type="evidence" value="ECO:0007669"/>
    <property type="project" value="UniProtKB-KW"/>
</dbReference>
<accession>A0A3Q8HD86</accession>
<evidence type="ECO:0000256" key="8">
    <source>
        <dbReference type="ARBA" id="ARBA00023170"/>
    </source>
</evidence>
<dbReference type="GO" id="GO:0005886">
    <property type="term" value="C:plasma membrane"/>
    <property type="evidence" value="ECO:0007669"/>
    <property type="project" value="UniProtKB-SubCell"/>
</dbReference>
<evidence type="ECO:0000256" key="6">
    <source>
        <dbReference type="ARBA" id="ARBA00022989"/>
    </source>
</evidence>
<keyword evidence="6 10" id="KW-1133">Transmembrane helix</keyword>
<keyword evidence="2" id="KW-1003">Cell membrane</keyword>
<dbReference type="GO" id="GO:0005549">
    <property type="term" value="F:odorant binding"/>
    <property type="evidence" value="ECO:0007669"/>
    <property type="project" value="InterPro"/>
</dbReference>
<feature type="transmembrane region" description="Helical" evidence="10">
    <location>
        <begin position="62"/>
        <end position="82"/>
    </location>
</feature>
<evidence type="ECO:0000256" key="7">
    <source>
        <dbReference type="ARBA" id="ARBA00023136"/>
    </source>
</evidence>
<evidence type="ECO:0000256" key="4">
    <source>
        <dbReference type="ARBA" id="ARBA00022692"/>
    </source>
</evidence>
<dbReference type="GO" id="GO:0004984">
    <property type="term" value="F:olfactory receptor activity"/>
    <property type="evidence" value="ECO:0007669"/>
    <property type="project" value="InterPro"/>
</dbReference>
<keyword evidence="8 11" id="KW-0675">Receptor</keyword>
<organism evidence="11">
    <name type="scientific">Conopomorpha sinensis</name>
    <name type="common">litch fruit borer</name>
    <dbReference type="NCBI Taxonomy" id="940481"/>
    <lineage>
        <taxon>Eukaryota</taxon>
        <taxon>Metazoa</taxon>
        <taxon>Ecdysozoa</taxon>
        <taxon>Arthropoda</taxon>
        <taxon>Hexapoda</taxon>
        <taxon>Insecta</taxon>
        <taxon>Pterygota</taxon>
        <taxon>Neoptera</taxon>
        <taxon>Endopterygota</taxon>
        <taxon>Lepidoptera</taxon>
        <taxon>Glossata</taxon>
        <taxon>Ditrysia</taxon>
        <taxon>Tineoidea</taxon>
        <taxon>Gracillariidae</taxon>
        <taxon>Conopomorpha</taxon>
    </lineage>
</organism>
<keyword evidence="9" id="KW-0807">Transducer</keyword>
<dbReference type="PANTHER" id="PTHR21137:SF35">
    <property type="entry name" value="ODORANT RECEPTOR 19A-RELATED"/>
    <property type="match status" value="1"/>
</dbReference>
<sequence length="156" mass="18404">MGKIIQKRYVRCIEHYKEILWFAGEVETVFASGMTVQITTSAWVICMTVYKMVDLPFASAEFFSMFMYLFCMLAQLFIYCYYGTKLQMQSEELSLSLYRSNWLSLSPSFRRMMLFTMCRSQRPVTPKSAYVVPLSLETYIGVLRLSYTLYTFLEKK</sequence>
<reference evidence="11" key="1">
    <citation type="submission" date="2017-08" db="EMBL/GenBank/DDBJ databases">
        <title>Analysis of the Antennal Transcriptome and Chemosensory-related Genes of Conopomorpha sinensis Bradley (Lepidoptera: Gracilariidae).</title>
        <authorList>
            <person name="Li P."/>
            <person name="Liu Y."/>
            <person name="Wang S."/>
            <person name="Sun H."/>
        </authorList>
    </citation>
    <scope>NUCLEOTIDE SEQUENCE</scope>
</reference>